<feature type="region of interest" description="Disordered" evidence="2">
    <location>
        <begin position="65"/>
        <end position="88"/>
    </location>
</feature>
<evidence type="ECO:0000313" key="4">
    <source>
        <dbReference type="EMBL" id="PHT63013.1"/>
    </source>
</evidence>
<dbReference type="AlphaFoldDB" id="A0A2G2XZU5"/>
<dbReference type="InterPro" id="IPR013320">
    <property type="entry name" value="ConA-like_dom_sf"/>
</dbReference>
<reference evidence="4 5" key="2">
    <citation type="journal article" date="2017" name="Genome Biol.">
        <title>New reference genome sequences of hot pepper reveal the massive evolution of plant disease-resistance genes by retroduplication.</title>
        <authorList>
            <person name="Kim S."/>
            <person name="Park J."/>
            <person name="Yeom S.I."/>
            <person name="Kim Y.M."/>
            <person name="Seo E."/>
            <person name="Kim K.T."/>
            <person name="Kim M.S."/>
            <person name="Lee J.M."/>
            <person name="Cheong K."/>
            <person name="Shin H.S."/>
            <person name="Kim S.B."/>
            <person name="Han K."/>
            <person name="Lee J."/>
            <person name="Park M."/>
            <person name="Lee H.A."/>
            <person name="Lee H.Y."/>
            <person name="Lee Y."/>
            <person name="Oh S."/>
            <person name="Lee J.H."/>
            <person name="Choi E."/>
            <person name="Choi E."/>
            <person name="Lee S.E."/>
            <person name="Jeon J."/>
            <person name="Kim H."/>
            <person name="Choi G."/>
            <person name="Song H."/>
            <person name="Lee J."/>
            <person name="Lee S.C."/>
            <person name="Kwon J.K."/>
            <person name="Lee H.Y."/>
            <person name="Koo N."/>
            <person name="Hong Y."/>
            <person name="Kim R.W."/>
            <person name="Kang W.H."/>
            <person name="Huh J.H."/>
            <person name="Kang B.C."/>
            <person name="Yang T.J."/>
            <person name="Lee Y.H."/>
            <person name="Bennetzen J.L."/>
            <person name="Choi D."/>
        </authorList>
    </citation>
    <scope>NUCLEOTIDE SEQUENCE [LARGE SCALE GENOMIC DNA]</scope>
    <source>
        <strain evidence="5">cv. CM334</strain>
    </source>
</reference>
<dbReference type="SUPFAM" id="SSF49899">
    <property type="entry name" value="Concanavalin A-like lectins/glucanases"/>
    <property type="match status" value="1"/>
</dbReference>
<evidence type="ECO:0000256" key="2">
    <source>
        <dbReference type="SAM" id="MobiDB-lite"/>
    </source>
</evidence>
<accession>A0A2G2XZU5</accession>
<evidence type="ECO:0000259" key="3">
    <source>
        <dbReference type="Pfam" id="PF00139"/>
    </source>
</evidence>
<dbReference type="Pfam" id="PF00139">
    <property type="entry name" value="Lectin_legB"/>
    <property type="match status" value="1"/>
</dbReference>
<dbReference type="Gene3D" id="2.60.120.200">
    <property type="match status" value="1"/>
</dbReference>
<name>A0A2G2XZU5_CAPAN</name>
<organism evidence="4 5">
    <name type="scientific">Capsicum annuum</name>
    <name type="common">Capsicum pepper</name>
    <dbReference type="NCBI Taxonomy" id="4072"/>
    <lineage>
        <taxon>Eukaryota</taxon>
        <taxon>Viridiplantae</taxon>
        <taxon>Streptophyta</taxon>
        <taxon>Embryophyta</taxon>
        <taxon>Tracheophyta</taxon>
        <taxon>Spermatophyta</taxon>
        <taxon>Magnoliopsida</taxon>
        <taxon>eudicotyledons</taxon>
        <taxon>Gunneridae</taxon>
        <taxon>Pentapetalae</taxon>
        <taxon>asterids</taxon>
        <taxon>lamiids</taxon>
        <taxon>Solanales</taxon>
        <taxon>Solanaceae</taxon>
        <taxon>Solanoideae</taxon>
        <taxon>Capsiceae</taxon>
        <taxon>Capsicum</taxon>
    </lineage>
</organism>
<dbReference type="Gramene" id="PHT63013">
    <property type="protein sequence ID" value="PHT63013"/>
    <property type="gene ID" value="T459_33154"/>
</dbReference>
<sequence length="88" mass="9704">MEMVMTTQEDGDGDGVDIDLSDNLKAFTYVGFAASTEGSIELHTIENWSFQTFGFSCVRTRSNRDPHNVSDNSVVVKPPIVQDSEQTS</sequence>
<dbReference type="Proteomes" id="UP000222542">
    <property type="component" value="Unassembled WGS sequence"/>
</dbReference>
<dbReference type="GO" id="GO:0030246">
    <property type="term" value="F:carbohydrate binding"/>
    <property type="evidence" value="ECO:0007669"/>
    <property type="project" value="UniProtKB-KW"/>
</dbReference>
<protein>
    <recommendedName>
        <fullName evidence="3">Legume lectin domain-containing protein</fullName>
    </recommendedName>
</protein>
<keyword evidence="5" id="KW-1185">Reference proteome</keyword>
<feature type="domain" description="Legume lectin" evidence="3">
    <location>
        <begin position="17"/>
        <end position="53"/>
    </location>
</feature>
<evidence type="ECO:0000313" key="5">
    <source>
        <dbReference type="Proteomes" id="UP000222542"/>
    </source>
</evidence>
<gene>
    <name evidence="4" type="ORF">T459_33154</name>
</gene>
<reference evidence="4 5" key="1">
    <citation type="journal article" date="2014" name="Nat. Genet.">
        <title>Genome sequence of the hot pepper provides insights into the evolution of pungency in Capsicum species.</title>
        <authorList>
            <person name="Kim S."/>
            <person name="Park M."/>
            <person name="Yeom S.I."/>
            <person name="Kim Y.M."/>
            <person name="Lee J.M."/>
            <person name="Lee H.A."/>
            <person name="Seo E."/>
            <person name="Choi J."/>
            <person name="Cheong K."/>
            <person name="Kim K.T."/>
            <person name="Jung K."/>
            <person name="Lee G.W."/>
            <person name="Oh S.K."/>
            <person name="Bae C."/>
            <person name="Kim S.B."/>
            <person name="Lee H.Y."/>
            <person name="Kim S.Y."/>
            <person name="Kim M.S."/>
            <person name="Kang B.C."/>
            <person name="Jo Y.D."/>
            <person name="Yang H.B."/>
            <person name="Jeong H.J."/>
            <person name="Kang W.H."/>
            <person name="Kwon J.K."/>
            <person name="Shin C."/>
            <person name="Lim J.Y."/>
            <person name="Park J.H."/>
            <person name="Huh J.H."/>
            <person name="Kim J.S."/>
            <person name="Kim B.D."/>
            <person name="Cohen O."/>
            <person name="Paran I."/>
            <person name="Suh M.C."/>
            <person name="Lee S.B."/>
            <person name="Kim Y.K."/>
            <person name="Shin Y."/>
            <person name="Noh S.J."/>
            <person name="Park J."/>
            <person name="Seo Y.S."/>
            <person name="Kwon S.Y."/>
            <person name="Kim H.A."/>
            <person name="Park J.M."/>
            <person name="Kim H.J."/>
            <person name="Choi S.B."/>
            <person name="Bosland P.W."/>
            <person name="Reeves G."/>
            <person name="Jo S.H."/>
            <person name="Lee B.W."/>
            <person name="Cho H.T."/>
            <person name="Choi H.S."/>
            <person name="Lee M.S."/>
            <person name="Yu Y."/>
            <person name="Do Choi Y."/>
            <person name="Park B.S."/>
            <person name="van Deynze A."/>
            <person name="Ashrafi H."/>
            <person name="Hill T."/>
            <person name="Kim W.T."/>
            <person name="Pai H.S."/>
            <person name="Ahn H.K."/>
            <person name="Yeam I."/>
            <person name="Giovannoni J.J."/>
            <person name="Rose J.K."/>
            <person name="Sorensen I."/>
            <person name="Lee S.J."/>
            <person name="Kim R.W."/>
            <person name="Choi I.Y."/>
            <person name="Choi B.S."/>
            <person name="Lim J.S."/>
            <person name="Lee Y.H."/>
            <person name="Choi D."/>
        </authorList>
    </citation>
    <scope>NUCLEOTIDE SEQUENCE [LARGE SCALE GENOMIC DNA]</scope>
    <source>
        <strain evidence="5">cv. CM334</strain>
    </source>
</reference>
<proteinExistence type="predicted"/>
<keyword evidence="1" id="KW-0430">Lectin</keyword>
<dbReference type="EMBL" id="AYRZ02000048">
    <property type="protein sequence ID" value="PHT63013.1"/>
    <property type="molecule type" value="Genomic_DNA"/>
</dbReference>
<comment type="caution">
    <text evidence="4">The sequence shown here is derived from an EMBL/GenBank/DDBJ whole genome shotgun (WGS) entry which is preliminary data.</text>
</comment>
<evidence type="ECO:0000256" key="1">
    <source>
        <dbReference type="ARBA" id="ARBA00022734"/>
    </source>
</evidence>
<dbReference type="InterPro" id="IPR001220">
    <property type="entry name" value="Legume_lectin_dom"/>
</dbReference>